<feature type="region of interest" description="Disordered" evidence="5">
    <location>
        <begin position="12"/>
        <end position="35"/>
    </location>
</feature>
<dbReference type="InterPro" id="IPR039425">
    <property type="entry name" value="RNA_pol_sigma-70-like"/>
</dbReference>
<keyword evidence="8" id="KW-1185">Reference proteome</keyword>
<dbReference type="PATRIC" id="fig|465721.4.peg.132"/>
<keyword evidence="2" id="KW-0805">Transcription regulation</keyword>
<name>A0A127F7Q3_STEDE</name>
<dbReference type="CDD" id="cd06171">
    <property type="entry name" value="Sigma70_r4"/>
    <property type="match status" value="1"/>
</dbReference>
<dbReference type="InterPro" id="IPR014284">
    <property type="entry name" value="RNA_pol_sigma-70_dom"/>
</dbReference>
<dbReference type="PANTHER" id="PTHR43133">
    <property type="entry name" value="RNA POLYMERASE ECF-TYPE SIGMA FACTO"/>
    <property type="match status" value="1"/>
</dbReference>
<keyword evidence="3" id="KW-0731">Sigma factor</keyword>
<comment type="similarity">
    <text evidence="1">Belongs to the sigma-70 factor family. ECF subfamily.</text>
</comment>
<evidence type="ECO:0000256" key="1">
    <source>
        <dbReference type="ARBA" id="ARBA00010641"/>
    </source>
</evidence>
<evidence type="ECO:0000256" key="5">
    <source>
        <dbReference type="SAM" id="MobiDB-lite"/>
    </source>
</evidence>
<evidence type="ECO:0000256" key="3">
    <source>
        <dbReference type="ARBA" id="ARBA00023082"/>
    </source>
</evidence>
<dbReference type="Gene3D" id="1.10.1740.10">
    <property type="match status" value="1"/>
</dbReference>
<evidence type="ECO:0000256" key="2">
    <source>
        <dbReference type="ARBA" id="ARBA00023015"/>
    </source>
</evidence>
<feature type="domain" description="RNA polymerase sigma factor 70 region 4 type 2" evidence="6">
    <location>
        <begin position="201"/>
        <end position="251"/>
    </location>
</feature>
<keyword evidence="4" id="KW-0804">Transcription</keyword>
<dbReference type="InterPro" id="IPR013324">
    <property type="entry name" value="RNA_pol_sigma_r3/r4-like"/>
</dbReference>
<dbReference type="GO" id="GO:0016987">
    <property type="term" value="F:sigma factor activity"/>
    <property type="evidence" value="ECO:0007669"/>
    <property type="project" value="UniProtKB-KW"/>
</dbReference>
<organism evidence="7 8">
    <name type="scientific">Steroidobacter denitrificans</name>
    <dbReference type="NCBI Taxonomy" id="465721"/>
    <lineage>
        <taxon>Bacteria</taxon>
        <taxon>Pseudomonadati</taxon>
        <taxon>Pseudomonadota</taxon>
        <taxon>Gammaproteobacteria</taxon>
        <taxon>Steroidobacterales</taxon>
        <taxon>Steroidobacteraceae</taxon>
        <taxon>Steroidobacter</taxon>
    </lineage>
</organism>
<evidence type="ECO:0000259" key="6">
    <source>
        <dbReference type="Pfam" id="PF08281"/>
    </source>
</evidence>
<protein>
    <submittedName>
        <fullName evidence="7">RNA polymerase sigma-70 factor, ECF subfamily</fullName>
    </submittedName>
</protein>
<gene>
    <name evidence="7" type="ORF">ACG33_00595</name>
</gene>
<dbReference type="InterPro" id="IPR036388">
    <property type="entry name" value="WH-like_DNA-bd_sf"/>
</dbReference>
<dbReference type="Pfam" id="PF08281">
    <property type="entry name" value="Sigma70_r4_2"/>
    <property type="match status" value="1"/>
</dbReference>
<dbReference type="NCBIfam" id="TIGR02937">
    <property type="entry name" value="sigma70-ECF"/>
    <property type="match status" value="1"/>
</dbReference>
<accession>A0A127F7Q3</accession>
<dbReference type="KEGG" id="sdf:ACG33_00595"/>
<proteinExistence type="inferred from homology"/>
<dbReference type="InterPro" id="IPR013325">
    <property type="entry name" value="RNA_pol_sigma_r2"/>
</dbReference>
<dbReference type="EMBL" id="CP011971">
    <property type="protein sequence ID" value="AMN45625.1"/>
    <property type="molecule type" value="Genomic_DNA"/>
</dbReference>
<dbReference type="STRING" id="465721.ACG33_00595"/>
<reference evidence="7 8" key="1">
    <citation type="submission" date="2015-06" db="EMBL/GenBank/DDBJ databases">
        <title>A Comprehensive Approach to Explore the Metabolic and Phylogenetic Diversity of Bacterial Steroid Degradation in the Environment: Testosterone as an Example.</title>
        <authorList>
            <person name="Yang F.-C."/>
            <person name="Chen Y.-L."/>
            <person name="Yu C.-P."/>
            <person name="Tang S.-L."/>
            <person name="Wang P.-H."/>
            <person name="Ismail W."/>
            <person name="Wang C.-H."/>
            <person name="Yang C.-Y."/>
            <person name="Chiang Y.-R."/>
        </authorList>
    </citation>
    <scope>NUCLEOTIDE SEQUENCE [LARGE SCALE GENOMIC DNA]</scope>
    <source>
        <strain evidence="7 8">DSM 18526</strain>
    </source>
</reference>
<dbReference type="NCBIfam" id="NF006550">
    <property type="entry name" value="PRK09047.1"/>
    <property type="match status" value="1"/>
</dbReference>
<feature type="compositionally biased region" description="Low complexity" evidence="5">
    <location>
        <begin position="24"/>
        <end position="35"/>
    </location>
</feature>
<dbReference type="SUPFAM" id="SSF88659">
    <property type="entry name" value="Sigma3 and sigma4 domains of RNA polymerase sigma factors"/>
    <property type="match status" value="1"/>
</dbReference>
<dbReference type="GO" id="GO:0006352">
    <property type="term" value="P:DNA-templated transcription initiation"/>
    <property type="evidence" value="ECO:0007669"/>
    <property type="project" value="InterPro"/>
</dbReference>
<evidence type="ECO:0000313" key="7">
    <source>
        <dbReference type="EMBL" id="AMN45625.1"/>
    </source>
</evidence>
<dbReference type="SUPFAM" id="SSF88946">
    <property type="entry name" value="Sigma2 domain of RNA polymerase sigma factors"/>
    <property type="match status" value="1"/>
</dbReference>
<dbReference type="GO" id="GO:0003677">
    <property type="term" value="F:DNA binding"/>
    <property type="evidence" value="ECO:0007669"/>
    <property type="project" value="InterPro"/>
</dbReference>
<dbReference type="Gene3D" id="1.10.10.10">
    <property type="entry name" value="Winged helix-like DNA-binding domain superfamily/Winged helix DNA-binding domain"/>
    <property type="match status" value="1"/>
</dbReference>
<dbReference type="PANTHER" id="PTHR43133:SF64">
    <property type="entry name" value="ECF SIGMA FACTOR"/>
    <property type="match status" value="1"/>
</dbReference>
<evidence type="ECO:0000313" key="8">
    <source>
        <dbReference type="Proteomes" id="UP000070250"/>
    </source>
</evidence>
<dbReference type="Proteomes" id="UP000070250">
    <property type="component" value="Chromosome"/>
</dbReference>
<sequence length="261" mass="29370">MHRSAPVWIPSWTLPGSGMPENPHPAAAMPGRPGAAAGVGSSSFVRFRLPPSVEPACLESCSRGLFALGWDADMPVSLEDSTLDPSRALERFLLDTEKRAFRIARITVRDDDDALDIVQDAMLQLARRYGGRPSQEWRPLFYRILQNRIRDCLRRRKVRSRIMAWLPARKEEGERQPDPWNDVPDGRPQPAEHLAIDEAMQLLEDTLADLPVRQREAFTLRTLEGLDVAQTAQAMGCSEGSVKTHYSRAVHRLRDLLGSAW</sequence>
<evidence type="ECO:0000256" key="4">
    <source>
        <dbReference type="ARBA" id="ARBA00023163"/>
    </source>
</evidence>
<dbReference type="AlphaFoldDB" id="A0A127F7Q3"/>
<dbReference type="InterPro" id="IPR013249">
    <property type="entry name" value="RNA_pol_sigma70_r4_t2"/>
</dbReference>